<gene>
    <name evidence="2" type="ORF">P8A22_33595</name>
</gene>
<name>A0ABY9IC43_9ACTN</name>
<sequence length="53" mass="5704">MTGAPVMSVPFSRDGQGLPLGVPFAAPPAAGERFSPWRRSWRRRHPGVPPPAP</sequence>
<evidence type="ECO:0000313" key="2">
    <source>
        <dbReference type="EMBL" id="WLQ44415.1"/>
    </source>
</evidence>
<organism evidence="2 3">
    <name type="scientific">Streptomyces laculatispora</name>
    <dbReference type="NCBI Taxonomy" id="887464"/>
    <lineage>
        <taxon>Bacteria</taxon>
        <taxon>Bacillati</taxon>
        <taxon>Actinomycetota</taxon>
        <taxon>Actinomycetes</taxon>
        <taxon>Kitasatosporales</taxon>
        <taxon>Streptomycetaceae</taxon>
        <taxon>Streptomyces</taxon>
    </lineage>
</organism>
<keyword evidence="3" id="KW-1185">Reference proteome</keyword>
<dbReference type="Proteomes" id="UP001229952">
    <property type="component" value="Chromosome"/>
</dbReference>
<feature type="region of interest" description="Disordered" evidence="1">
    <location>
        <begin position="1"/>
        <end position="24"/>
    </location>
</feature>
<dbReference type="EMBL" id="CP120992">
    <property type="protein sequence ID" value="WLQ44415.1"/>
    <property type="molecule type" value="Genomic_DNA"/>
</dbReference>
<dbReference type="RefSeq" id="WP_306091712.1">
    <property type="nucleotide sequence ID" value="NZ_CP120992.1"/>
</dbReference>
<reference evidence="2 3" key="1">
    <citation type="submission" date="2023-03" db="EMBL/GenBank/DDBJ databases">
        <title>Isolation and description of six Streptomyces strains from soil environments, able to metabolize different microbial glucans.</title>
        <authorList>
            <person name="Widen T."/>
            <person name="Larsbrink J."/>
        </authorList>
    </citation>
    <scope>NUCLEOTIDE SEQUENCE [LARGE SCALE GENOMIC DNA]</scope>
    <source>
        <strain evidence="2 3">Mut2</strain>
    </source>
</reference>
<proteinExistence type="predicted"/>
<evidence type="ECO:0000256" key="1">
    <source>
        <dbReference type="SAM" id="MobiDB-lite"/>
    </source>
</evidence>
<protein>
    <submittedName>
        <fullName evidence="2">Uncharacterized protein</fullName>
    </submittedName>
</protein>
<evidence type="ECO:0000313" key="3">
    <source>
        <dbReference type="Proteomes" id="UP001229952"/>
    </source>
</evidence>
<accession>A0ABY9IC43</accession>